<dbReference type="InterPro" id="IPR036563">
    <property type="entry name" value="MoaE_sf"/>
</dbReference>
<dbReference type="PANTHER" id="PTHR23404">
    <property type="entry name" value="MOLYBDOPTERIN SYNTHASE RELATED"/>
    <property type="match status" value="1"/>
</dbReference>
<dbReference type="Gene3D" id="3.90.1170.40">
    <property type="entry name" value="Molybdopterin biosynthesis MoaE subunit"/>
    <property type="match status" value="1"/>
</dbReference>
<dbReference type="AlphaFoldDB" id="A0A1F2P628"/>
<organism evidence="2 3">
    <name type="scientific">Candidatus Syntropharchaeum butanivorans</name>
    <dbReference type="NCBI Taxonomy" id="1839936"/>
    <lineage>
        <taxon>Archaea</taxon>
        <taxon>Methanobacteriati</taxon>
        <taxon>Methanobacteriota</taxon>
        <taxon>Stenosarchaea group</taxon>
        <taxon>Methanomicrobia</taxon>
        <taxon>Methanosarcinales</taxon>
        <taxon>ANME-2 cluster</taxon>
        <taxon>Candidatus Syntropharchaeum</taxon>
    </lineage>
</organism>
<dbReference type="SUPFAM" id="SSF54690">
    <property type="entry name" value="Molybdopterin synthase subunit MoaE"/>
    <property type="match status" value="1"/>
</dbReference>
<dbReference type="Proteomes" id="UP000885936">
    <property type="component" value="Unassembled WGS sequence"/>
</dbReference>
<evidence type="ECO:0000313" key="3">
    <source>
        <dbReference type="Proteomes" id="UP000185779"/>
    </source>
</evidence>
<dbReference type="EMBL" id="DRIE01000104">
    <property type="protein sequence ID" value="HEC57434.1"/>
    <property type="molecule type" value="Genomic_DNA"/>
</dbReference>
<dbReference type="GO" id="GO:0006777">
    <property type="term" value="P:Mo-molybdopterin cofactor biosynthetic process"/>
    <property type="evidence" value="ECO:0007669"/>
    <property type="project" value="InterPro"/>
</dbReference>
<sequence length="118" mass="13013">MSELERLIGSMKGDRRVGGIATFTGIVRGDPGVLAVEFELSDEMLDERLKKIADGLKGRDGIVDVLIHHNAGRLEVGDEITRIVVAGSHREQVLSALRDAVDLIKQEVHESMKEIRVE</sequence>
<evidence type="ECO:0000313" key="2">
    <source>
        <dbReference type="EMBL" id="OFV66740.1"/>
    </source>
</evidence>
<dbReference type="STRING" id="1839936.SBU_000033"/>
<evidence type="ECO:0000313" key="1">
    <source>
        <dbReference type="EMBL" id="HEC57434.1"/>
    </source>
</evidence>
<accession>A0A1F2P628</accession>
<keyword evidence="3" id="KW-1185">Reference proteome</keyword>
<gene>
    <name evidence="1" type="ORF">ENI32_06095</name>
    <name evidence="2" type="ORF">SBU_000033</name>
</gene>
<dbReference type="InterPro" id="IPR003448">
    <property type="entry name" value="Mopterin_biosynth_MoaE"/>
</dbReference>
<protein>
    <submittedName>
        <fullName evidence="2">Molybdopterin biosynthesis MoaE</fullName>
    </submittedName>
</protein>
<name>A0A1F2P628_9EURY</name>
<comment type="caution">
    <text evidence="2">The sequence shown here is derived from an EMBL/GenBank/DDBJ whole genome shotgun (WGS) entry which is preliminary data.</text>
</comment>
<reference evidence="1" key="2">
    <citation type="journal article" date="2020" name="mSystems">
        <title>Genome- and Community-Level Interaction Insights into Carbon Utilization and Element Cycling Functions of Hydrothermarchaeota in Hydrothermal Sediment.</title>
        <authorList>
            <person name="Zhou Z."/>
            <person name="Liu Y."/>
            <person name="Xu W."/>
            <person name="Pan J."/>
            <person name="Luo Z.H."/>
            <person name="Li M."/>
        </authorList>
    </citation>
    <scope>NUCLEOTIDE SEQUENCE [LARGE SCALE GENOMIC DNA]</scope>
    <source>
        <strain evidence="1">HyVt-386</strain>
    </source>
</reference>
<dbReference type="Pfam" id="PF02391">
    <property type="entry name" value="MoaE"/>
    <property type="match status" value="1"/>
</dbReference>
<reference evidence="2 3" key="1">
    <citation type="submission" date="2016-05" db="EMBL/GenBank/DDBJ databases">
        <title>Microbial consortia oxidize butane by reversing methanogenesis.</title>
        <authorList>
            <person name="Laso-Perez R."/>
            <person name="Richter M."/>
            <person name="Wegener G."/>
            <person name="Musat F."/>
        </authorList>
    </citation>
    <scope>NUCLEOTIDE SEQUENCE [LARGE SCALE GENOMIC DNA]</scope>
    <source>
        <strain evidence="2">BOX1</strain>
    </source>
</reference>
<dbReference type="Proteomes" id="UP000185779">
    <property type="component" value="Unassembled WGS sequence"/>
</dbReference>
<dbReference type="EMBL" id="LYOR01000001">
    <property type="protein sequence ID" value="OFV66740.1"/>
    <property type="molecule type" value="Genomic_DNA"/>
</dbReference>
<proteinExistence type="predicted"/>